<name>A0ABN0FFU3_9BURK</name>
<sequence length="48" mass="5373">MLYKDTQRLTEAESAFREALDIYRNLAEANPSVYGPDVTLTLNNLAAL</sequence>
<proteinExistence type="predicted"/>
<dbReference type="Gene3D" id="1.25.40.10">
    <property type="entry name" value="Tetratricopeptide repeat domain"/>
    <property type="match status" value="1"/>
</dbReference>
<organism evidence="1 2">
    <name type="scientific">Paraburkholderia hospita</name>
    <dbReference type="NCBI Taxonomy" id="169430"/>
    <lineage>
        <taxon>Bacteria</taxon>
        <taxon>Pseudomonadati</taxon>
        <taxon>Pseudomonadota</taxon>
        <taxon>Betaproteobacteria</taxon>
        <taxon>Burkholderiales</taxon>
        <taxon>Burkholderiaceae</taxon>
        <taxon>Paraburkholderia</taxon>
    </lineage>
</organism>
<protein>
    <recommendedName>
        <fullName evidence="3">Tetratricopeptide repeat-containing protein</fullName>
    </recommendedName>
</protein>
<gene>
    <name evidence="1" type="ORF">WQE_28794</name>
</gene>
<dbReference type="Proteomes" id="UP000004980">
    <property type="component" value="Unassembled WGS sequence"/>
</dbReference>
<reference evidence="1 2" key="1">
    <citation type="journal article" date="2012" name="J. Bacteriol.">
        <title>Draft Genome Sequence of the Soil Bacterium Burkholderia terrae Strain BS001, Which Interacts with Fungal Surface Structures.</title>
        <authorList>
            <person name="Nazir R."/>
            <person name="Hansen M.A."/>
            <person name="Sorensen S."/>
            <person name="van Elsas J.D."/>
        </authorList>
    </citation>
    <scope>NUCLEOTIDE SEQUENCE [LARGE SCALE GENOMIC DNA]</scope>
    <source>
        <strain evidence="1 2">BS001</strain>
    </source>
</reference>
<keyword evidence="2" id="KW-1185">Reference proteome</keyword>
<dbReference type="InterPro" id="IPR011990">
    <property type="entry name" value="TPR-like_helical_dom_sf"/>
</dbReference>
<evidence type="ECO:0008006" key="3">
    <source>
        <dbReference type="Google" id="ProtNLM"/>
    </source>
</evidence>
<comment type="caution">
    <text evidence="1">The sequence shown here is derived from an EMBL/GenBank/DDBJ whole genome shotgun (WGS) entry which is preliminary data.</text>
</comment>
<evidence type="ECO:0000313" key="2">
    <source>
        <dbReference type="Proteomes" id="UP000004980"/>
    </source>
</evidence>
<evidence type="ECO:0000313" key="1">
    <source>
        <dbReference type="EMBL" id="EIM97558.1"/>
    </source>
</evidence>
<dbReference type="EMBL" id="AKAU01000150">
    <property type="protein sequence ID" value="EIM97558.1"/>
    <property type="molecule type" value="Genomic_DNA"/>
</dbReference>
<dbReference type="RefSeq" id="WP_007587294.1">
    <property type="nucleotide sequence ID" value="NZ_NFVC01000248.1"/>
</dbReference>
<accession>A0ABN0FFU3</accession>